<evidence type="ECO:0000313" key="8">
    <source>
        <dbReference type="Proteomes" id="UP001149165"/>
    </source>
</evidence>
<evidence type="ECO:0000256" key="6">
    <source>
        <dbReference type="ARBA" id="ARBA00023328"/>
    </source>
</evidence>
<name>A0A9W9FWJ3_9EURO</name>
<comment type="subcellular location">
    <subcellularLocation>
        <location evidence="2">Chromosome</location>
        <location evidence="2">Centromere</location>
    </subcellularLocation>
    <subcellularLocation>
        <location evidence="1">Nucleus</location>
    </subcellularLocation>
</comment>
<evidence type="ECO:0000256" key="3">
    <source>
        <dbReference type="ARBA" id="ARBA00005470"/>
    </source>
</evidence>
<dbReference type="Proteomes" id="UP001149165">
    <property type="component" value="Unassembled WGS sequence"/>
</dbReference>
<keyword evidence="4" id="KW-0158">Chromosome</keyword>
<evidence type="ECO:0000256" key="5">
    <source>
        <dbReference type="ARBA" id="ARBA00023242"/>
    </source>
</evidence>
<proteinExistence type="inferred from homology"/>
<dbReference type="InterPro" id="IPR012485">
    <property type="entry name" value="CENP-I"/>
</dbReference>
<gene>
    <name evidence="7" type="ORF">N7456_004429</name>
</gene>
<organism evidence="7 8">
    <name type="scientific">Penicillium angulare</name>
    <dbReference type="NCBI Taxonomy" id="116970"/>
    <lineage>
        <taxon>Eukaryota</taxon>
        <taxon>Fungi</taxon>
        <taxon>Dikarya</taxon>
        <taxon>Ascomycota</taxon>
        <taxon>Pezizomycotina</taxon>
        <taxon>Eurotiomycetes</taxon>
        <taxon>Eurotiomycetidae</taxon>
        <taxon>Eurotiales</taxon>
        <taxon>Aspergillaceae</taxon>
        <taxon>Penicillium</taxon>
    </lineage>
</organism>
<evidence type="ECO:0000256" key="4">
    <source>
        <dbReference type="ARBA" id="ARBA00022454"/>
    </source>
</evidence>
<protein>
    <submittedName>
        <fullName evidence="7">Centromere protein Cenp-I</fullName>
    </submittedName>
</protein>
<comment type="caution">
    <text evidence="7">The sequence shown here is derived from an EMBL/GenBank/DDBJ whole genome shotgun (WGS) entry which is preliminary data.</text>
</comment>
<dbReference type="GO" id="GO:0000939">
    <property type="term" value="C:inner kinetochore"/>
    <property type="evidence" value="ECO:0007669"/>
    <property type="project" value="TreeGrafter"/>
</dbReference>
<dbReference type="GO" id="GO:0005634">
    <property type="term" value="C:nucleus"/>
    <property type="evidence" value="ECO:0007669"/>
    <property type="project" value="UniProtKB-SubCell"/>
</dbReference>
<reference evidence="7" key="2">
    <citation type="journal article" date="2023" name="IMA Fungus">
        <title>Comparative genomic study of the Penicillium genus elucidates a diverse pangenome and 15 lateral gene transfer events.</title>
        <authorList>
            <person name="Petersen C."/>
            <person name="Sorensen T."/>
            <person name="Nielsen M.R."/>
            <person name="Sondergaard T.E."/>
            <person name="Sorensen J.L."/>
            <person name="Fitzpatrick D.A."/>
            <person name="Frisvad J.C."/>
            <person name="Nielsen K.L."/>
        </authorList>
    </citation>
    <scope>NUCLEOTIDE SEQUENCE</scope>
    <source>
        <strain evidence="7">IBT 30069</strain>
    </source>
</reference>
<dbReference type="GO" id="GO:0000070">
    <property type="term" value="P:mitotic sister chromatid segregation"/>
    <property type="evidence" value="ECO:0007669"/>
    <property type="project" value="TreeGrafter"/>
</dbReference>
<reference evidence="7" key="1">
    <citation type="submission" date="2022-11" db="EMBL/GenBank/DDBJ databases">
        <authorList>
            <person name="Petersen C."/>
        </authorList>
    </citation>
    <scope>NUCLEOTIDE SEQUENCE</scope>
    <source>
        <strain evidence="7">IBT 30069</strain>
    </source>
</reference>
<evidence type="ECO:0000256" key="1">
    <source>
        <dbReference type="ARBA" id="ARBA00004123"/>
    </source>
</evidence>
<accession>A0A9W9FWJ3</accession>
<sequence length="744" mass="83933">MDSDQGIFRRPGCKLERTLIATVGSNERSTLLDAIEHLEAVAFVPVKQRYTDAGQLAKTISSDAYESGIPQDALGRLLKILTTKNNLDQGTTTTLINNLYPAERVISKHVTQVVCCLGPSKSKPAPATQSLLVRWLILTYEIFEEKSHLGKLYAVLFNHLDMISLRRPLCHLLSLITRRRHVKPFRIQALMELIQNAGGEEKELVILLKMFKNYYPEIIIGDVGGSRRAALFFKHPDPEWVAHTKALQAANLEKAEALKGSNFQVIHRGAVKRSRIEIVIPVMQTSRVSNKHTSLEELRDLDHFVNKVDVIELPNQIISTLGDSMGQKYLHLAQSEVANNRLDEWLRNFLDDKLEQIQEEDSDESDMLSYVLDFVEGYAAYTKQLLPSVRSFLELYLKTWNGQDNREQVLRLLRFISIESFNSLNTKILSPLESTMLDGSITSRTELLDFYSSLIVEWGIKLRTQPSVSEESIPFTELIKHAELLAFSIQEFISTSNDDPLPYKPGILSVLRFYQCVTDVFSHASENAHIRIMVPPAVSIYAIAFSTSVSAISILSSIMAGYKSAFEASLASKTVKAPNPPDPLYEPELVGQFNGYVMDICNLIWRNRALNREDPNAQAFLIPEPSISAFTNYVRDINEAARHYDRESAFHCTLSSLFSLSHHAAFCNLSAACFAELEEEQLIAEHRPRLSKPVTPKSLQALEKNGGAKMTWQEYRIRLLEWLDAIGSRGTSDLMRSTMKALRG</sequence>
<dbReference type="OrthoDB" id="378564at2759"/>
<keyword evidence="5" id="KW-0539">Nucleus</keyword>
<keyword evidence="8" id="KW-1185">Reference proteome</keyword>
<evidence type="ECO:0000313" key="7">
    <source>
        <dbReference type="EMBL" id="KAJ5107754.1"/>
    </source>
</evidence>
<dbReference type="EMBL" id="JAPQKH010000003">
    <property type="protein sequence ID" value="KAJ5107754.1"/>
    <property type="molecule type" value="Genomic_DNA"/>
</dbReference>
<dbReference type="AlphaFoldDB" id="A0A9W9FWJ3"/>
<dbReference type="PANTHER" id="PTHR48208:SF2">
    <property type="entry name" value="CENTROMERE PROTEIN I"/>
    <property type="match status" value="1"/>
</dbReference>
<dbReference type="Pfam" id="PF07778">
    <property type="entry name" value="CENP-I"/>
    <property type="match status" value="1"/>
</dbReference>
<evidence type="ECO:0000256" key="2">
    <source>
        <dbReference type="ARBA" id="ARBA00004584"/>
    </source>
</evidence>
<comment type="similarity">
    <text evidence="3">Belongs to the CENP-I/CTF3 family.</text>
</comment>
<keyword evidence="6" id="KW-0137">Centromere</keyword>
<dbReference type="PANTHER" id="PTHR48208">
    <property type="entry name" value="CENTROMERE PROTEIN I"/>
    <property type="match status" value="1"/>
</dbReference>
<dbReference type="CDD" id="cd22647">
    <property type="entry name" value="CTF3_NTD_HEAT"/>
    <property type="match status" value="1"/>
</dbReference>
<dbReference type="GO" id="GO:0034080">
    <property type="term" value="P:CENP-A containing chromatin assembly"/>
    <property type="evidence" value="ECO:0007669"/>
    <property type="project" value="TreeGrafter"/>
</dbReference>